<evidence type="ECO:0000313" key="1">
    <source>
        <dbReference type="EMBL" id="MCI44914.1"/>
    </source>
</evidence>
<name>A0A392S9P7_9FABA</name>
<accession>A0A392S9P7</accession>
<sequence>GQLRWGTCGRGRRVRSARVEKVVAVFGVAPSTKLNLDDSGRLLSAVCGVDRCRSKTNLRQWIGRCYNGLELVISLG</sequence>
<evidence type="ECO:0000313" key="2">
    <source>
        <dbReference type="Proteomes" id="UP000265520"/>
    </source>
</evidence>
<feature type="non-terminal residue" evidence="1">
    <location>
        <position position="1"/>
    </location>
</feature>
<comment type="caution">
    <text evidence="1">The sequence shown here is derived from an EMBL/GenBank/DDBJ whole genome shotgun (WGS) entry which is preliminary data.</text>
</comment>
<proteinExistence type="predicted"/>
<dbReference type="Proteomes" id="UP000265520">
    <property type="component" value="Unassembled WGS sequence"/>
</dbReference>
<dbReference type="EMBL" id="LXQA010337148">
    <property type="protein sequence ID" value="MCI44914.1"/>
    <property type="molecule type" value="Genomic_DNA"/>
</dbReference>
<organism evidence="1 2">
    <name type="scientific">Trifolium medium</name>
    <dbReference type="NCBI Taxonomy" id="97028"/>
    <lineage>
        <taxon>Eukaryota</taxon>
        <taxon>Viridiplantae</taxon>
        <taxon>Streptophyta</taxon>
        <taxon>Embryophyta</taxon>
        <taxon>Tracheophyta</taxon>
        <taxon>Spermatophyta</taxon>
        <taxon>Magnoliopsida</taxon>
        <taxon>eudicotyledons</taxon>
        <taxon>Gunneridae</taxon>
        <taxon>Pentapetalae</taxon>
        <taxon>rosids</taxon>
        <taxon>fabids</taxon>
        <taxon>Fabales</taxon>
        <taxon>Fabaceae</taxon>
        <taxon>Papilionoideae</taxon>
        <taxon>50 kb inversion clade</taxon>
        <taxon>NPAAA clade</taxon>
        <taxon>Hologalegina</taxon>
        <taxon>IRL clade</taxon>
        <taxon>Trifolieae</taxon>
        <taxon>Trifolium</taxon>
    </lineage>
</organism>
<keyword evidence="2" id="KW-1185">Reference proteome</keyword>
<reference evidence="1 2" key="1">
    <citation type="journal article" date="2018" name="Front. Plant Sci.">
        <title>Red Clover (Trifolium pratense) and Zigzag Clover (T. medium) - A Picture of Genomic Similarities and Differences.</title>
        <authorList>
            <person name="Dluhosova J."/>
            <person name="Istvanek J."/>
            <person name="Nedelnik J."/>
            <person name="Repkova J."/>
        </authorList>
    </citation>
    <scope>NUCLEOTIDE SEQUENCE [LARGE SCALE GENOMIC DNA]</scope>
    <source>
        <strain evidence="2">cv. 10/8</strain>
        <tissue evidence="1">Leaf</tissue>
    </source>
</reference>
<protein>
    <submittedName>
        <fullName evidence="1">Uncharacterized protein</fullName>
    </submittedName>
</protein>
<dbReference type="AlphaFoldDB" id="A0A392S9P7"/>